<evidence type="ECO:0000259" key="10">
    <source>
        <dbReference type="PROSITE" id="PS50928"/>
    </source>
</evidence>
<dbReference type="NCBIfam" id="TIGR01726">
    <property type="entry name" value="HEQRo_perm_3TM"/>
    <property type="match status" value="1"/>
</dbReference>
<keyword evidence="8 9" id="KW-0472">Membrane</keyword>
<dbReference type="InterPro" id="IPR043429">
    <property type="entry name" value="ArtM/GltK/GlnP/TcyL/YhdX-like"/>
</dbReference>
<feature type="domain" description="ABC transmembrane type-1" evidence="10">
    <location>
        <begin position="15"/>
        <end position="205"/>
    </location>
</feature>
<proteinExistence type="inferred from homology"/>
<evidence type="ECO:0000256" key="1">
    <source>
        <dbReference type="ARBA" id="ARBA00004651"/>
    </source>
</evidence>
<keyword evidence="7 9" id="KW-1133">Transmembrane helix</keyword>
<feature type="transmembrane region" description="Helical" evidence="9">
    <location>
        <begin position="184"/>
        <end position="207"/>
    </location>
</feature>
<dbReference type="Proteomes" id="UP001589748">
    <property type="component" value="Unassembled WGS sequence"/>
</dbReference>
<evidence type="ECO:0000256" key="3">
    <source>
        <dbReference type="ARBA" id="ARBA00022448"/>
    </source>
</evidence>
<reference evidence="11 12" key="1">
    <citation type="submission" date="2024-09" db="EMBL/GenBank/DDBJ databases">
        <authorList>
            <person name="Sun Q."/>
            <person name="Mori K."/>
        </authorList>
    </citation>
    <scope>NUCLEOTIDE SEQUENCE [LARGE SCALE GENOMIC DNA]</scope>
    <source>
        <strain evidence="11 12">TISTR 1856</strain>
    </source>
</reference>
<evidence type="ECO:0000256" key="9">
    <source>
        <dbReference type="RuleBase" id="RU363032"/>
    </source>
</evidence>
<dbReference type="RefSeq" id="WP_380137537.1">
    <property type="nucleotide sequence ID" value="NZ_JBHLUI010000008.1"/>
</dbReference>
<keyword evidence="4" id="KW-1003">Cell membrane</keyword>
<dbReference type="Pfam" id="PF00528">
    <property type="entry name" value="BPD_transp_1"/>
    <property type="match status" value="1"/>
</dbReference>
<dbReference type="InterPro" id="IPR010065">
    <property type="entry name" value="AA_ABC_transptr_permease_3TM"/>
</dbReference>
<dbReference type="CDD" id="cd06261">
    <property type="entry name" value="TM_PBP2"/>
    <property type="match status" value="1"/>
</dbReference>
<evidence type="ECO:0000256" key="6">
    <source>
        <dbReference type="ARBA" id="ARBA00022970"/>
    </source>
</evidence>
<keyword evidence="6" id="KW-0029">Amino-acid transport</keyword>
<feature type="transmembrane region" description="Helical" evidence="9">
    <location>
        <begin position="51"/>
        <end position="74"/>
    </location>
</feature>
<feature type="transmembrane region" description="Helical" evidence="9">
    <location>
        <begin position="20"/>
        <end position="39"/>
    </location>
</feature>
<sequence length="216" mass="22192">MDPVIENLDLFAAGFLRSLGLAAWAGVGSLVLGTLLAVFRISPVPVLRGIGAAYVTFVRNTPLVIVLFFFVFGIPTLGVNASNYTLATLGLITYTSAFVCEAVRSGVATVPAGQAEAARAIGLGFGQALSLVIMPQAMRAVVPPVGNVLIAMIKNSAVAGAMGVGGDLFSVFARLVSSQGEARLPVITGMAIGYLILTLLAAAALAVTERRMAVAR</sequence>
<evidence type="ECO:0000256" key="8">
    <source>
        <dbReference type="ARBA" id="ARBA00023136"/>
    </source>
</evidence>
<keyword evidence="12" id="KW-1185">Reference proteome</keyword>
<comment type="caution">
    <text evidence="11">The sequence shown here is derived from an EMBL/GenBank/DDBJ whole genome shotgun (WGS) entry which is preliminary data.</text>
</comment>
<evidence type="ECO:0000313" key="11">
    <source>
        <dbReference type="EMBL" id="MFB9378018.1"/>
    </source>
</evidence>
<keyword evidence="5 9" id="KW-0812">Transmembrane</keyword>
<dbReference type="InterPro" id="IPR035906">
    <property type="entry name" value="MetI-like_sf"/>
</dbReference>
<accession>A0ABV5LVA0</accession>
<dbReference type="Gene3D" id="1.10.3720.10">
    <property type="entry name" value="MetI-like"/>
    <property type="match status" value="1"/>
</dbReference>
<name>A0ABV5LVA0_9ACTN</name>
<gene>
    <name evidence="11" type="ORF">ACFFVI_13680</name>
</gene>
<keyword evidence="3 9" id="KW-0813">Transport</keyword>
<dbReference type="PROSITE" id="PS50928">
    <property type="entry name" value="ABC_TM1"/>
    <property type="match status" value="1"/>
</dbReference>
<evidence type="ECO:0000256" key="2">
    <source>
        <dbReference type="ARBA" id="ARBA00010072"/>
    </source>
</evidence>
<evidence type="ECO:0000256" key="5">
    <source>
        <dbReference type="ARBA" id="ARBA00022692"/>
    </source>
</evidence>
<dbReference type="PANTHER" id="PTHR30614">
    <property type="entry name" value="MEMBRANE COMPONENT OF AMINO ACID ABC TRANSPORTER"/>
    <property type="match status" value="1"/>
</dbReference>
<protein>
    <submittedName>
        <fullName evidence="11">Amino acid ABC transporter permease</fullName>
    </submittedName>
</protein>
<comment type="subcellular location">
    <subcellularLocation>
        <location evidence="1 9">Cell membrane</location>
        <topology evidence="1 9">Multi-pass membrane protein</topology>
    </subcellularLocation>
</comment>
<dbReference type="SUPFAM" id="SSF161098">
    <property type="entry name" value="MetI-like"/>
    <property type="match status" value="1"/>
</dbReference>
<comment type="similarity">
    <text evidence="2">Belongs to the binding-protein-dependent transport system permease family. HisMQ subfamily.</text>
</comment>
<organism evidence="11 12">
    <name type="scientific">Kineococcus gynurae</name>
    <dbReference type="NCBI Taxonomy" id="452979"/>
    <lineage>
        <taxon>Bacteria</taxon>
        <taxon>Bacillati</taxon>
        <taxon>Actinomycetota</taxon>
        <taxon>Actinomycetes</taxon>
        <taxon>Kineosporiales</taxon>
        <taxon>Kineosporiaceae</taxon>
        <taxon>Kineococcus</taxon>
    </lineage>
</organism>
<dbReference type="InterPro" id="IPR000515">
    <property type="entry name" value="MetI-like"/>
</dbReference>
<dbReference type="PANTHER" id="PTHR30614:SF37">
    <property type="entry name" value="AMINO-ACID ABC TRANSPORTER PERMEASE PROTEIN YHDX-RELATED"/>
    <property type="match status" value="1"/>
</dbReference>
<evidence type="ECO:0000256" key="7">
    <source>
        <dbReference type="ARBA" id="ARBA00022989"/>
    </source>
</evidence>
<evidence type="ECO:0000313" key="12">
    <source>
        <dbReference type="Proteomes" id="UP001589748"/>
    </source>
</evidence>
<dbReference type="EMBL" id="JBHMDM010000007">
    <property type="protein sequence ID" value="MFB9378018.1"/>
    <property type="molecule type" value="Genomic_DNA"/>
</dbReference>
<evidence type="ECO:0000256" key="4">
    <source>
        <dbReference type="ARBA" id="ARBA00022475"/>
    </source>
</evidence>